<evidence type="ECO:0000313" key="1">
    <source>
        <dbReference type="EMBL" id="KAK1864041.1"/>
    </source>
</evidence>
<name>A0ACC3C260_PYRYE</name>
<dbReference type="Proteomes" id="UP000798662">
    <property type="component" value="Chromosome 2"/>
</dbReference>
<accession>A0ACC3C260</accession>
<evidence type="ECO:0000313" key="2">
    <source>
        <dbReference type="Proteomes" id="UP000798662"/>
    </source>
</evidence>
<proteinExistence type="predicted"/>
<comment type="caution">
    <text evidence="1">The sequence shown here is derived from an EMBL/GenBank/DDBJ whole genome shotgun (WGS) entry which is preliminary data.</text>
</comment>
<gene>
    <name evidence="1" type="ORF">I4F81_006591</name>
</gene>
<keyword evidence="2" id="KW-1185">Reference proteome</keyword>
<reference evidence="1" key="1">
    <citation type="submission" date="2019-11" db="EMBL/GenBank/DDBJ databases">
        <title>Nori genome reveals adaptations in red seaweeds to the harsh intertidal environment.</title>
        <authorList>
            <person name="Wang D."/>
            <person name="Mao Y."/>
        </authorList>
    </citation>
    <scope>NUCLEOTIDE SEQUENCE</scope>
    <source>
        <tissue evidence="1">Gametophyte</tissue>
    </source>
</reference>
<organism evidence="1 2">
    <name type="scientific">Pyropia yezoensis</name>
    <name type="common">Susabi-nori</name>
    <name type="synonym">Porphyra yezoensis</name>
    <dbReference type="NCBI Taxonomy" id="2788"/>
    <lineage>
        <taxon>Eukaryota</taxon>
        <taxon>Rhodophyta</taxon>
        <taxon>Bangiophyceae</taxon>
        <taxon>Bangiales</taxon>
        <taxon>Bangiaceae</taxon>
        <taxon>Pyropia</taxon>
    </lineage>
</organism>
<protein>
    <submittedName>
        <fullName evidence="1">Uncharacterized protein</fullName>
    </submittedName>
</protein>
<dbReference type="EMBL" id="CM020619">
    <property type="protein sequence ID" value="KAK1864041.1"/>
    <property type="molecule type" value="Genomic_DNA"/>
</dbReference>
<sequence length="88" mass="9886">MQGGLNAGLDAPEKGNESLLHKAQEFRAAVRWLIWLPPSQSFAFETPGRRLRLALEGRTPESPGREPHWLLPAGFLRYLQLPGRVGDR</sequence>